<protein>
    <submittedName>
        <fullName evidence="1">Uncharacterized protein</fullName>
    </submittedName>
</protein>
<dbReference type="EMBL" id="NJHN03000032">
    <property type="protein sequence ID" value="KAH9423474.1"/>
    <property type="molecule type" value="Genomic_DNA"/>
</dbReference>
<keyword evidence="2" id="KW-1185">Reference proteome</keyword>
<gene>
    <name evidence="1" type="ORF">DERP_003753</name>
</gene>
<comment type="caution">
    <text evidence="1">The sequence shown here is derived from an EMBL/GenBank/DDBJ whole genome shotgun (WGS) entry which is preliminary data.</text>
</comment>
<accession>A0ABQ8JLH9</accession>
<evidence type="ECO:0000313" key="1">
    <source>
        <dbReference type="EMBL" id="KAH9423474.1"/>
    </source>
</evidence>
<name>A0ABQ8JLH9_DERPT</name>
<reference evidence="1 2" key="2">
    <citation type="journal article" date="2022" name="Mol. Biol. Evol.">
        <title>Comparative Genomics Reveals Insights into the Divergent Evolution of Astigmatic Mites and Household Pest Adaptations.</title>
        <authorList>
            <person name="Xiong Q."/>
            <person name="Wan A.T."/>
            <person name="Liu X."/>
            <person name="Fung C.S."/>
            <person name="Xiao X."/>
            <person name="Malainual N."/>
            <person name="Hou J."/>
            <person name="Wang L."/>
            <person name="Wang M."/>
            <person name="Yang K.Y."/>
            <person name="Cui Y."/>
            <person name="Leung E.L."/>
            <person name="Nong W."/>
            <person name="Shin S.K."/>
            <person name="Au S.W."/>
            <person name="Jeong K.Y."/>
            <person name="Chew F.T."/>
            <person name="Hui J.H."/>
            <person name="Leung T.F."/>
            <person name="Tungtrongchitr A."/>
            <person name="Zhong N."/>
            <person name="Liu Z."/>
            <person name="Tsui S.K."/>
        </authorList>
    </citation>
    <scope>NUCLEOTIDE SEQUENCE [LARGE SCALE GENOMIC DNA]</scope>
    <source>
        <strain evidence="1">Derp</strain>
    </source>
</reference>
<evidence type="ECO:0000313" key="2">
    <source>
        <dbReference type="Proteomes" id="UP000887458"/>
    </source>
</evidence>
<reference evidence="1 2" key="1">
    <citation type="journal article" date="2018" name="J. Allergy Clin. Immunol.">
        <title>High-quality assembly of Dermatophagoides pteronyssinus genome and transcriptome reveals a wide range of novel allergens.</title>
        <authorList>
            <person name="Liu X.Y."/>
            <person name="Yang K.Y."/>
            <person name="Wang M.Q."/>
            <person name="Kwok J.S."/>
            <person name="Zeng X."/>
            <person name="Yang Z."/>
            <person name="Xiao X.J."/>
            <person name="Lau C.P."/>
            <person name="Li Y."/>
            <person name="Huang Z.M."/>
            <person name="Ba J.G."/>
            <person name="Yim A.K."/>
            <person name="Ouyang C.Y."/>
            <person name="Ngai S.M."/>
            <person name="Chan T.F."/>
            <person name="Leung E.L."/>
            <person name="Liu L."/>
            <person name="Liu Z.G."/>
            <person name="Tsui S.K."/>
        </authorList>
    </citation>
    <scope>NUCLEOTIDE SEQUENCE [LARGE SCALE GENOMIC DNA]</scope>
    <source>
        <strain evidence="1">Derp</strain>
    </source>
</reference>
<dbReference type="Proteomes" id="UP000887458">
    <property type="component" value="Unassembled WGS sequence"/>
</dbReference>
<organism evidence="1 2">
    <name type="scientific">Dermatophagoides pteronyssinus</name>
    <name type="common">European house dust mite</name>
    <dbReference type="NCBI Taxonomy" id="6956"/>
    <lineage>
        <taxon>Eukaryota</taxon>
        <taxon>Metazoa</taxon>
        <taxon>Ecdysozoa</taxon>
        <taxon>Arthropoda</taxon>
        <taxon>Chelicerata</taxon>
        <taxon>Arachnida</taxon>
        <taxon>Acari</taxon>
        <taxon>Acariformes</taxon>
        <taxon>Sarcoptiformes</taxon>
        <taxon>Astigmata</taxon>
        <taxon>Psoroptidia</taxon>
        <taxon>Analgoidea</taxon>
        <taxon>Pyroglyphidae</taxon>
        <taxon>Dermatophagoidinae</taxon>
        <taxon>Dermatophagoides</taxon>
    </lineage>
</organism>
<sequence length="65" mass="7601">VKHYEMECSFLLCLKNNQYLKRVLKNYSADLWMMAHFVTDVTTPQQAKKRKKDAILSIYAASETS</sequence>
<proteinExistence type="predicted"/>
<feature type="non-terminal residue" evidence="1">
    <location>
        <position position="1"/>
    </location>
</feature>